<accession>A0A1Y1RUR0</accession>
<protein>
    <recommendedName>
        <fullName evidence="4">FMN-binding domain-containing protein</fullName>
    </recommendedName>
</protein>
<dbReference type="STRING" id="1963862.B4O97_15830"/>
<gene>
    <name evidence="2" type="ORF">B4O97_15830</name>
</gene>
<dbReference type="PROSITE" id="PS51257">
    <property type="entry name" value="PROKAR_LIPOPROTEIN"/>
    <property type="match status" value="1"/>
</dbReference>
<dbReference type="EMBL" id="MWQY01000020">
    <property type="protein sequence ID" value="ORC32763.1"/>
    <property type="molecule type" value="Genomic_DNA"/>
</dbReference>
<comment type="caution">
    <text evidence="2">The sequence shown here is derived from an EMBL/GenBank/DDBJ whole genome shotgun (WGS) entry which is preliminary data.</text>
</comment>
<dbReference type="Proteomes" id="UP000192343">
    <property type="component" value="Unassembled WGS sequence"/>
</dbReference>
<sequence length="258" mass="28071">MKHIVRITVVLALAAALFVSCSSKGTGYEDGIYFAQQTEFPKSGWKYNVTLKVEDGEFTEVVWNGSNINAGPDKVSVSKAGNYPMVAQGGAQADWHVQAAAVEEYFRENPSTEMPDAISGATIHYNEFYELAAEALAKGPVGYGPYKDGTYSASDDEFHNGWKYFVDFTVTSGYVVSAHWDAVAEDGGTNKVQRSMDGEYGMVANSNATREWHEQAQAVEKAFLESQETAVPDAVTGATISYDTFYSLVEEALAGAKR</sequence>
<keyword evidence="1" id="KW-0732">Signal</keyword>
<organism evidence="2 3">
    <name type="scientific">Marispirochaeta aestuarii</name>
    <dbReference type="NCBI Taxonomy" id="1963862"/>
    <lineage>
        <taxon>Bacteria</taxon>
        <taxon>Pseudomonadati</taxon>
        <taxon>Spirochaetota</taxon>
        <taxon>Spirochaetia</taxon>
        <taxon>Spirochaetales</taxon>
        <taxon>Spirochaetaceae</taxon>
        <taxon>Marispirochaeta</taxon>
    </lineage>
</organism>
<dbReference type="RefSeq" id="WP_083052321.1">
    <property type="nucleotide sequence ID" value="NZ_MWQY01000020.1"/>
</dbReference>
<dbReference type="AlphaFoldDB" id="A0A1Y1RUR0"/>
<feature type="signal peptide" evidence="1">
    <location>
        <begin position="1"/>
        <end position="25"/>
    </location>
</feature>
<proteinExistence type="predicted"/>
<dbReference type="Gene3D" id="3.90.1010.20">
    <property type="match status" value="2"/>
</dbReference>
<evidence type="ECO:0008006" key="4">
    <source>
        <dbReference type="Google" id="ProtNLM"/>
    </source>
</evidence>
<feature type="chain" id="PRO_5010993216" description="FMN-binding domain-containing protein" evidence="1">
    <location>
        <begin position="26"/>
        <end position="258"/>
    </location>
</feature>
<evidence type="ECO:0000256" key="1">
    <source>
        <dbReference type="SAM" id="SignalP"/>
    </source>
</evidence>
<reference evidence="2 3" key="1">
    <citation type="submission" date="2017-03" db="EMBL/GenBank/DDBJ databases">
        <title>Draft Genome sequence of Marispirochaeta sp. strain JC444.</title>
        <authorList>
            <person name="Shivani Y."/>
            <person name="Subhash Y."/>
            <person name="Sasikala C."/>
            <person name="Ramana C."/>
        </authorList>
    </citation>
    <scope>NUCLEOTIDE SEQUENCE [LARGE SCALE GENOMIC DNA]</scope>
    <source>
        <strain evidence="2 3">JC444</strain>
    </source>
</reference>
<name>A0A1Y1RUR0_9SPIO</name>
<dbReference type="OrthoDB" id="384237at2"/>
<evidence type="ECO:0000313" key="3">
    <source>
        <dbReference type="Proteomes" id="UP000192343"/>
    </source>
</evidence>
<evidence type="ECO:0000313" key="2">
    <source>
        <dbReference type="EMBL" id="ORC32763.1"/>
    </source>
</evidence>
<keyword evidence="3" id="KW-1185">Reference proteome</keyword>